<protein>
    <submittedName>
        <fullName evidence="2">Uncharacterized protein</fullName>
    </submittedName>
</protein>
<dbReference type="Proteomes" id="UP001295794">
    <property type="component" value="Unassembled WGS sequence"/>
</dbReference>
<dbReference type="GO" id="GO:0000379">
    <property type="term" value="P:tRNA-type intron splice site recognition and cleavage"/>
    <property type="evidence" value="ECO:0007669"/>
    <property type="project" value="TreeGrafter"/>
</dbReference>
<organism evidence="2 3">
    <name type="scientific">Mycena citricolor</name>
    <dbReference type="NCBI Taxonomy" id="2018698"/>
    <lineage>
        <taxon>Eukaryota</taxon>
        <taxon>Fungi</taxon>
        <taxon>Dikarya</taxon>
        <taxon>Basidiomycota</taxon>
        <taxon>Agaricomycotina</taxon>
        <taxon>Agaricomycetes</taxon>
        <taxon>Agaricomycetidae</taxon>
        <taxon>Agaricales</taxon>
        <taxon>Marasmiineae</taxon>
        <taxon>Mycenaceae</taxon>
        <taxon>Mycena</taxon>
    </lineage>
</organism>
<dbReference type="PANTHER" id="PTHR21227">
    <property type="entry name" value="TRNA-SPLICING ENDONUCLEASE SUBUNIT SEN2"/>
    <property type="match status" value="1"/>
</dbReference>
<evidence type="ECO:0000313" key="3">
    <source>
        <dbReference type="Proteomes" id="UP001295794"/>
    </source>
</evidence>
<dbReference type="GO" id="GO:0005737">
    <property type="term" value="C:cytoplasm"/>
    <property type="evidence" value="ECO:0007669"/>
    <property type="project" value="TreeGrafter"/>
</dbReference>
<evidence type="ECO:0000313" key="2">
    <source>
        <dbReference type="EMBL" id="CAK5267534.1"/>
    </source>
</evidence>
<reference evidence="2" key="1">
    <citation type="submission" date="2023-11" db="EMBL/GenBank/DDBJ databases">
        <authorList>
            <person name="De Vega J J."/>
            <person name="De Vega J J."/>
        </authorList>
    </citation>
    <scope>NUCLEOTIDE SEQUENCE</scope>
</reference>
<dbReference type="InterPro" id="IPR006676">
    <property type="entry name" value="tRNA_splic"/>
</dbReference>
<sequence>SMSLIQPTGRKGPRFGKGGGRRNNNNQIYACALPVALNSPRSDSFSRSLLGLVGLRLTTLETPLCRGVFDEATRSVWVLEKEYTMLLWRRGFFGKGDLSRSEPSWLSRQVNNRRTGNRLTAEEVTAKRRAERKQFKIDRARAIAQVAAEAEEIFKTEGRVVVPTLSGPSIPSGATWKPASMSTESPELVPPPVEDSPAAKEEEAEEEPLEDLEHLQLTLPEAFFLMWNFDCLAIEDPNSVRVFLRVLLDPKVLLA</sequence>
<dbReference type="GO" id="GO:0000213">
    <property type="term" value="F:tRNA-intron lyase activity"/>
    <property type="evidence" value="ECO:0007669"/>
    <property type="project" value="InterPro"/>
</dbReference>
<dbReference type="EMBL" id="CAVNYO010000125">
    <property type="protein sequence ID" value="CAK5267534.1"/>
    <property type="molecule type" value="Genomic_DNA"/>
</dbReference>
<feature type="region of interest" description="Disordered" evidence="1">
    <location>
        <begin position="172"/>
        <end position="209"/>
    </location>
</feature>
<name>A0AAD2JXM0_9AGAR</name>
<dbReference type="GO" id="GO:0000214">
    <property type="term" value="C:tRNA-intron endonuclease complex"/>
    <property type="evidence" value="ECO:0007669"/>
    <property type="project" value="TreeGrafter"/>
</dbReference>
<feature type="non-terminal residue" evidence="2">
    <location>
        <position position="255"/>
    </location>
</feature>
<dbReference type="AlphaFoldDB" id="A0AAD2JXM0"/>
<gene>
    <name evidence="2" type="ORF">MYCIT1_LOCUS10125</name>
</gene>
<evidence type="ECO:0000256" key="1">
    <source>
        <dbReference type="SAM" id="MobiDB-lite"/>
    </source>
</evidence>
<comment type="caution">
    <text evidence="2">The sequence shown here is derived from an EMBL/GenBank/DDBJ whole genome shotgun (WGS) entry which is preliminary data.</text>
</comment>
<proteinExistence type="predicted"/>
<accession>A0AAD2JXM0</accession>
<keyword evidence="3" id="KW-1185">Reference proteome</keyword>
<feature type="region of interest" description="Disordered" evidence="1">
    <location>
        <begin position="1"/>
        <end position="22"/>
    </location>
</feature>
<dbReference type="PANTHER" id="PTHR21227:SF0">
    <property type="entry name" value="TRNA-SPLICING ENDONUCLEASE SUBUNIT SEN2"/>
    <property type="match status" value="1"/>
</dbReference>